<dbReference type="PROSITE" id="PS51257">
    <property type="entry name" value="PROKAR_LIPOPROTEIN"/>
    <property type="match status" value="1"/>
</dbReference>
<organism evidence="2 3">
    <name type="scientific">Bacteroides caccae</name>
    <dbReference type="NCBI Taxonomy" id="47678"/>
    <lineage>
        <taxon>Bacteria</taxon>
        <taxon>Pseudomonadati</taxon>
        <taxon>Bacteroidota</taxon>
        <taxon>Bacteroidia</taxon>
        <taxon>Bacteroidales</taxon>
        <taxon>Bacteroidaceae</taxon>
        <taxon>Bacteroides</taxon>
    </lineage>
</organism>
<sequence length="368" mass="43692">MKTMRRSNCILFIKMMILSTLAFSCRGLNDRKVDPVVIAHAKAVIDSNFLHSPYLQVAQYDFNTAWLYIIAPENSFWLDTGKERVDNGYELPTDFLEYKGKFIFFYLKNKKRLSEEFLDKTMRQKKGENYIELDTHTHMDTCGIWVYFKDKYSGRSAYTHCGDRQPFSAYPELRYFLCNEQDSSVYYSHIIDMRMWKPYIYGTENKYGKFSNPNQIEFSVKICNRTDSALYISTRPEEYGHFVFKDGENSLTFHVSDAEGAAEVSPGMYEITPHTDIVLDLSTEKNPIVFKNVPRKKYPEKIHQMVYDSVYYLPTHTVPQSEKRYIWNKKFKVYPLYLSYYYYRIDSVEHTVYWDGEIEEIAGRKFKR</sequence>
<gene>
    <name evidence="2" type="ORF">ERS852494_02619</name>
</gene>
<keyword evidence="1" id="KW-0732">Signal</keyword>
<evidence type="ECO:0000313" key="2">
    <source>
        <dbReference type="EMBL" id="CUP60559.1"/>
    </source>
</evidence>
<evidence type="ECO:0000256" key="1">
    <source>
        <dbReference type="SAM" id="SignalP"/>
    </source>
</evidence>
<dbReference type="Proteomes" id="UP000095657">
    <property type="component" value="Unassembled WGS sequence"/>
</dbReference>
<protein>
    <recommendedName>
        <fullName evidence="4">Lipoprotein</fullName>
    </recommendedName>
</protein>
<reference evidence="2 3" key="1">
    <citation type="submission" date="2015-09" db="EMBL/GenBank/DDBJ databases">
        <authorList>
            <consortium name="Pathogen Informatics"/>
        </authorList>
    </citation>
    <scope>NUCLEOTIDE SEQUENCE [LARGE SCALE GENOMIC DNA]</scope>
    <source>
        <strain evidence="2 3">2789STDY5834880</strain>
    </source>
</reference>
<name>A0A174PRP3_9BACE</name>
<feature type="chain" id="PRO_5008030182" description="Lipoprotein" evidence="1">
    <location>
        <begin position="25"/>
        <end position="368"/>
    </location>
</feature>
<proteinExistence type="predicted"/>
<accession>A0A174PRP3</accession>
<feature type="signal peptide" evidence="1">
    <location>
        <begin position="1"/>
        <end position="24"/>
    </location>
</feature>
<dbReference type="EMBL" id="CZAI01000006">
    <property type="protein sequence ID" value="CUP60559.1"/>
    <property type="molecule type" value="Genomic_DNA"/>
</dbReference>
<dbReference type="AlphaFoldDB" id="A0A174PRP3"/>
<evidence type="ECO:0008006" key="4">
    <source>
        <dbReference type="Google" id="ProtNLM"/>
    </source>
</evidence>
<evidence type="ECO:0000313" key="3">
    <source>
        <dbReference type="Proteomes" id="UP000095657"/>
    </source>
</evidence>
<dbReference type="STRING" id="47678.ERS852494_02619"/>